<evidence type="ECO:0000313" key="3">
    <source>
        <dbReference type="Proteomes" id="UP001108029"/>
    </source>
</evidence>
<dbReference type="EMBL" id="JAJSBI010000001">
    <property type="protein sequence ID" value="MCD9872094.1"/>
    <property type="molecule type" value="Genomic_DNA"/>
</dbReference>
<evidence type="ECO:0000313" key="2">
    <source>
        <dbReference type="EMBL" id="MCD9872094.1"/>
    </source>
</evidence>
<sequence length="54" mass="6134">MQEIDDAWAQESKEFEGETGEVPLRLLSPHDEVETDYARMAWKVATALARELLG</sequence>
<gene>
    <name evidence="2" type="ORF">LJ657_00005</name>
</gene>
<dbReference type="Proteomes" id="UP001108029">
    <property type="component" value="Unassembled WGS sequence"/>
</dbReference>
<protein>
    <submittedName>
        <fullName evidence="2">Uncharacterized protein</fullName>
    </submittedName>
</protein>
<evidence type="ECO:0000256" key="1">
    <source>
        <dbReference type="SAM" id="MobiDB-lite"/>
    </source>
</evidence>
<comment type="caution">
    <text evidence="2">The sequence shown here is derived from an EMBL/GenBank/DDBJ whole genome shotgun (WGS) entry which is preliminary data.</text>
</comment>
<feature type="region of interest" description="Disordered" evidence="1">
    <location>
        <begin position="1"/>
        <end position="20"/>
    </location>
</feature>
<organism evidence="2 3">
    <name type="scientific">Streptomyces guryensis</name>
    <dbReference type="NCBI Taxonomy" id="2886947"/>
    <lineage>
        <taxon>Bacteria</taxon>
        <taxon>Bacillati</taxon>
        <taxon>Actinomycetota</taxon>
        <taxon>Actinomycetes</taxon>
        <taxon>Kitasatosporales</taxon>
        <taxon>Streptomycetaceae</taxon>
        <taxon>Streptomyces</taxon>
    </lineage>
</organism>
<name>A0A9Q3VHC9_9ACTN</name>
<keyword evidence="3" id="KW-1185">Reference proteome</keyword>
<proteinExistence type="predicted"/>
<dbReference type="RefSeq" id="WP_232645991.1">
    <property type="nucleotide sequence ID" value="NZ_JAJSBI010000001.1"/>
</dbReference>
<reference evidence="2" key="1">
    <citation type="submission" date="2021-12" db="EMBL/GenBank/DDBJ databases">
        <authorList>
            <person name="Lee J.-H."/>
            <person name="Kim S.-B."/>
        </authorList>
    </citation>
    <scope>NUCLEOTIDE SEQUENCE</scope>
    <source>
        <strain evidence="2">NR30</strain>
    </source>
</reference>
<accession>A0A9Q3VHC9</accession>
<dbReference type="AlphaFoldDB" id="A0A9Q3VHC9"/>